<keyword evidence="5" id="KW-1185">Reference proteome</keyword>
<organism evidence="4 5">
    <name type="scientific">Peiella sedimenti</name>
    <dbReference type="NCBI Taxonomy" id="3061083"/>
    <lineage>
        <taxon>Bacteria</taxon>
        <taxon>Pseudomonadati</taxon>
        <taxon>Pseudomonadota</taxon>
        <taxon>Alphaproteobacteria</taxon>
        <taxon>Caulobacterales</taxon>
        <taxon>Caulobacteraceae</taxon>
        <taxon>Peiella</taxon>
    </lineage>
</organism>
<accession>A0ABT8SKM4</accession>
<feature type="domain" description="Heparinase II/III-like C-terminal" evidence="3">
    <location>
        <begin position="360"/>
        <end position="595"/>
    </location>
</feature>
<dbReference type="Pfam" id="PF07940">
    <property type="entry name" value="Hepar_II_III_C"/>
    <property type="match status" value="1"/>
</dbReference>
<comment type="subcellular location">
    <subcellularLocation>
        <location evidence="1">Cell envelope</location>
    </subcellularLocation>
</comment>
<dbReference type="EMBL" id="JAUKTR010000002">
    <property type="protein sequence ID" value="MDO1559059.1"/>
    <property type="molecule type" value="Genomic_DNA"/>
</dbReference>
<evidence type="ECO:0000259" key="3">
    <source>
        <dbReference type="Pfam" id="PF07940"/>
    </source>
</evidence>
<dbReference type="SUPFAM" id="SSF48230">
    <property type="entry name" value="Chondroitin AC/alginate lyase"/>
    <property type="match status" value="1"/>
</dbReference>
<dbReference type="Proteomes" id="UP001169063">
    <property type="component" value="Unassembled WGS sequence"/>
</dbReference>
<evidence type="ECO:0000256" key="2">
    <source>
        <dbReference type="SAM" id="MobiDB-lite"/>
    </source>
</evidence>
<dbReference type="Gene3D" id="1.50.10.100">
    <property type="entry name" value="Chondroitin AC/alginate lyase"/>
    <property type="match status" value="1"/>
</dbReference>
<dbReference type="InterPro" id="IPR008929">
    <property type="entry name" value="Chondroitin_lyas"/>
</dbReference>
<name>A0ABT8SKM4_9CAUL</name>
<feature type="region of interest" description="Disordered" evidence="2">
    <location>
        <begin position="11"/>
        <end position="33"/>
    </location>
</feature>
<proteinExistence type="predicted"/>
<evidence type="ECO:0000313" key="5">
    <source>
        <dbReference type="Proteomes" id="UP001169063"/>
    </source>
</evidence>
<evidence type="ECO:0000313" key="4">
    <source>
        <dbReference type="EMBL" id="MDO1559059.1"/>
    </source>
</evidence>
<protein>
    <submittedName>
        <fullName evidence="4">Heparinase II/III family protein</fullName>
    </submittedName>
</protein>
<sequence>MNLQSLIERVRPGAGGGLPAAAQAPRDGGRSPMRLRWPRVAARLAVRQLAAEVFGAPGYALTLRKPPAEGFAAAPRDPRPADAELGKTLLTGRFLLAGSVMDLGRRADPAGVVTGGVGDPWNRPSPTRRFAVELHRFEWLPHLMLTGERGAREALHLILSWGQAFRRWSPFAWGHETLPRRVFNLACAARRLSAQASAADRQALADLLAIQARHLLRLPDDRAWAAEHVAAAALAGCVLSGQAGDRLLARAMPRLKRALTRSVRADGVHASRSPEAGLELLLDLLTLDDALLQRGLGSPPEILAAIDRLGLAVNALTLNDGRLACFQGGEPSTRARVAAVGVREEPAADVAPETKPNALGGYQRLSGQLLELLVDVEAPAIPAFADTACAQPLAIEVVCGRDRLITNAGWSERAADRQGLRLAAAASTLTLGEASFLEPLAGWSARVLGPRLEGRPPRAACARQDGDGAHWIEASHDGWVGQFGLTHTRRLYLDVRLDELRGEDVLAPPGEPAPSAAPFAVRFHLHPGVSASLSRDRKSVLLRGATGRGWWFRTDAKDVAIEPSAHLERGLTRRTLQIVLRGAARPDGETRVRWKLSPAGGGAEA</sequence>
<dbReference type="InterPro" id="IPR012480">
    <property type="entry name" value="Hepar_II_III_C"/>
</dbReference>
<comment type="caution">
    <text evidence="4">The sequence shown here is derived from an EMBL/GenBank/DDBJ whole genome shotgun (WGS) entry which is preliminary data.</text>
</comment>
<evidence type="ECO:0000256" key="1">
    <source>
        <dbReference type="ARBA" id="ARBA00004196"/>
    </source>
</evidence>
<reference evidence="4" key="1">
    <citation type="submission" date="2023-07" db="EMBL/GenBank/DDBJ databases">
        <title>Brevundimonas soil sp. nov., isolated from the soil of chemical plant.</title>
        <authorList>
            <person name="Wu N."/>
        </authorList>
    </citation>
    <scope>NUCLEOTIDE SEQUENCE</scope>
    <source>
        <strain evidence="4">XZ-24</strain>
    </source>
</reference>
<dbReference type="RefSeq" id="WP_302109486.1">
    <property type="nucleotide sequence ID" value="NZ_JAUKTR010000002.1"/>
</dbReference>
<dbReference type="Gene3D" id="2.70.98.70">
    <property type="match status" value="1"/>
</dbReference>
<gene>
    <name evidence="4" type="ORF">Q0812_06410</name>
</gene>